<feature type="transmembrane region" description="Helical" evidence="1">
    <location>
        <begin position="208"/>
        <end position="227"/>
    </location>
</feature>
<dbReference type="PANTHER" id="PTHR18640:SF5">
    <property type="entry name" value="SODIUM_BILE ACID COTRANSPORTER 7"/>
    <property type="match status" value="1"/>
</dbReference>
<evidence type="ECO:0000313" key="2">
    <source>
        <dbReference type="EMBL" id="HIW11260.1"/>
    </source>
</evidence>
<feature type="transmembrane region" description="Helical" evidence="1">
    <location>
        <begin position="268"/>
        <end position="289"/>
    </location>
</feature>
<feature type="transmembrane region" description="Helical" evidence="1">
    <location>
        <begin position="12"/>
        <end position="30"/>
    </location>
</feature>
<keyword evidence="1" id="KW-0812">Transmembrane</keyword>
<comment type="caution">
    <text evidence="2">The sequence shown here is derived from an EMBL/GenBank/DDBJ whole genome shotgun (WGS) entry which is preliminary data.</text>
</comment>
<evidence type="ECO:0000256" key="1">
    <source>
        <dbReference type="SAM" id="Phobius"/>
    </source>
</evidence>
<feature type="transmembrane region" description="Helical" evidence="1">
    <location>
        <begin position="295"/>
        <end position="318"/>
    </location>
</feature>
<protein>
    <submittedName>
        <fullName evidence="2">Bile acid:sodium symporter</fullName>
    </submittedName>
</protein>
<dbReference type="GO" id="GO:0005886">
    <property type="term" value="C:plasma membrane"/>
    <property type="evidence" value="ECO:0007669"/>
    <property type="project" value="TreeGrafter"/>
</dbReference>
<dbReference type="Gene3D" id="1.20.1530.20">
    <property type="match status" value="1"/>
</dbReference>
<dbReference type="Proteomes" id="UP000823926">
    <property type="component" value="Unassembled WGS sequence"/>
</dbReference>
<keyword evidence="1" id="KW-0472">Membrane</keyword>
<dbReference type="EMBL" id="DXHL01000032">
    <property type="protein sequence ID" value="HIW11260.1"/>
    <property type="molecule type" value="Genomic_DNA"/>
</dbReference>
<feature type="transmembrane region" description="Helical" evidence="1">
    <location>
        <begin position="36"/>
        <end position="54"/>
    </location>
</feature>
<gene>
    <name evidence="2" type="ORF">H9888_07175</name>
</gene>
<dbReference type="PANTHER" id="PTHR18640">
    <property type="entry name" value="SOLUTE CARRIER FAMILY 10 MEMBER 7"/>
    <property type="match status" value="1"/>
</dbReference>
<dbReference type="Pfam" id="PF13593">
    <property type="entry name" value="SBF_like"/>
    <property type="match status" value="1"/>
</dbReference>
<name>A0A9D1QDB6_9BACT</name>
<dbReference type="PIRSF" id="PIRSF026166">
    <property type="entry name" value="UCP026166"/>
    <property type="match status" value="1"/>
</dbReference>
<feature type="transmembrane region" description="Helical" evidence="1">
    <location>
        <begin position="101"/>
        <end position="122"/>
    </location>
</feature>
<accession>A0A9D1QDB6</accession>
<reference evidence="2" key="1">
    <citation type="journal article" date="2021" name="PeerJ">
        <title>Extensive microbial diversity within the chicken gut microbiome revealed by metagenomics and culture.</title>
        <authorList>
            <person name="Gilroy R."/>
            <person name="Ravi A."/>
            <person name="Getino M."/>
            <person name="Pursley I."/>
            <person name="Horton D.L."/>
            <person name="Alikhan N.F."/>
            <person name="Baker D."/>
            <person name="Gharbi K."/>
            <person name="Hall N."/>
            <person name="Watson M."/>
            <person name="Adriaenssens E.M."/>
            <person name="Foster-Nyarko E."/>
            <person name="Jarju S."/>
            <person name="Secka A."/>
            <person name="Antonio M."/>
            <person name="Oren A."/>
            <person name="Chaudhuri R.R."/>
            <person name="La Ragione R."/>
            <person name="Hildebrand F."/>
            <person name="Pallen M.J."/>
        </authorList>
    </citation>
    <scope>NUCLEOTIDE SEQUENCE</scope>
    <source>
        <strain evidence="2">ChiBcec15-1070</strain>
    </source>
</reference>
<reference evidence="2" key="2">
    <citation type="submission" date="2021-04" db="EMBL/GenBank/DDBJ databases">
        <authorList>
            <person name="Gilroy R."/>
        </authorList>
    </citation>
    <scope>NUCLEOTIDE SEQUENCE</scope>
    <source>
        <strain evidence="2">ChiBcec15-1070</strain>
    </source>
</reference>
<feature type="transmembrane region" description="Helical" evidence="1">
    <location>
        <begin position="233"/>
        <end position="256"/>
    </location>
</feature>
<feature type="transmembrane region" description="Helical" evidence="1">
    <location>
        <begin position="134"/>
        <end position="157"/>
    </location>
</feature>
<feature type="transmembrane region" description="Helical" evidence="1">
    <location>
        <begin position="75"/>
        <end position="95"/>
    </location>
</feature>
<dbReference type="InterPro" id="IPR016833">
    <property type="entry name" value="Put_Na-Bile_cotransptr"/>
</dbReference>
<evidence type="ECO:0000313" key="3">
    <source>
        <dbReference type="Proteomes" id="UP000823926"/>
    </source>
</evidence>
<feature type="transmembrane region" description="Helical" evidence="1">
    <location>
        <begin position="169"/>
        <end position="187"/>
    </location>
</feature>
<dbReference type="PROSITE" id="PS51257">
    <property type="entry name" value="PROKAR_LIPOPROTEIN"/>
    <property type="match status" value="1"/>
</dbReference>
<dbReference type="AlphaFoldDB" id="A0A9D1QDB6"/>
<proteinExistence type="predicted"/>
<dbReference type="InterPro" id="IPR038770">
    <property type="entry name" value="Na+/solute_symporter_sf"/>
</dbReference>
<keyword evidence="1" id="KW-1133">Transmembrane helix</keyword>
<sequence length="329" mass="36462">MFALLKRWGLDPFILSLFAAIGLACLQPAWGAQHDAWSPAEVAGWGVGVIFFFYGLRLNREKLRVGLQNVRLHTLVQLTTFLLFPLLTLAVMLGFDIHQNYYLWLGIFFMATLPSTVSSSVVMVSMAGGYVPAAIFNASISSLIGVFVTPLWMSLFLTAGQDANSLNEVILSLVFQVIVPVGAGMLLHRWWGAFAEKHKRALNFFDQAVIIAIVYTSFCESFALHMFDTVSWSLLAVLIVGMTALFFAVYGVVWLLSRWLRFSREDRIVALFCGSKKSLVHGTVMSKVLVADHTLTGVLLLPIMIYHAMQLVVVGIIARRMAAHSDAGR</sequence>
<organism evidence="2 3">
    <name type="scientific">Candidatus Rikenella faecigallinarum</name>
    <dbReference type="NCBI Taxonomy" id="2838745"/>
    <lineage>
        <taxon>Bacteria</taxon>
        <taxon>Pseudomonadati</taxon>
        <taxon>Bacteroidota</taxon>
        <taxon>Bacteroidia</taxon>
        <taxon>Bacteroidales</taxon>
        <taxon>Rikenellaceae</taxon>
        <taxon>Rikenella</taxon>
    </lineage>
</organism>